<keyword evidence="14 17" id="KW-0472">Membrane</keyword>
<gene>
    <name evidence="20" type="ORF">A7K91_14790</name>
</gene>
<evidence type="ECO:0000259" key="18">
    <source>
        <dbReference type="PROSITE" id="PS50109"/>
    </source>
</evidence>
<evidence type="ECO:0000256" key="6">
    <source>
        <dbReference type="ARBA" id="ARBA00022679"/>
    </source>
</evidence>
<evidence type="ECO:0000256" key="14">
    <source>
        <dbReference type="ARBA" id="ARBA00023136"/>
    </source>
</evidence>
<evidence type="ECO:0000256" key="13">
    <source>
        <dbReference type="ARBA" id="ARBA00023026"/>
    </source>
</evidence>
<evidence type="ECO:0000256" key="16">
    <source>
        <dbReference type="ARBA" id="ARBA00040841"/>
    </source>
</evidence>
<dbReference type="SMART" id="SM00304">
    <property type="entry name" value="HAMP"/>
    <property type="match status" value="1"/>
</dbReference>
<keyword evidence="10" id="KW-0067">ATP-binding</keyword>
<dbReference type="InterPro" id="IPR005467">
    <property type="entry name" value="His_kinase_dom"/>
</dbReference>
<dbReference type="RefSeq" id="WP_068679433.1">
    <property type="nucleotide sequence ID" value="NZ_LYPA01000027.1"/>
</dbReference>
<evidence type="ECO:0000256" key="8">
    <source>
        <dbReference type="ARBA" id="ARBA00022741"/>
    </source>
</evidence>
<dbReference type="FunFam" id="3.30.565.10:FF:000006">
    <property type="entry name" value="Sensor histidine kinase WalK"/>
    <property type="match status" value="1"/>
</dbReference>
<dbReference type="CDD" id="cd00075">
    <property type="entry name" value="HATPase"/>
    <property type="match status" value="1"/>
</dbReference>
<comment type="subcellular location">
    <subcellularLocation>
        <location evidence="2">Cell membrane</location>
        <topology evidence="2">Multi-pass membrane protein</topology>
    </subcellularLocation>
</comment>
<evidence type="ECO:0000256" key="10">
    <source>
        <dbReference type="ARBA" id="ARBA00022840"/>
    </source>
</evidence>
<keyword evidence="13" id="KW-0843">Virulence</keyword>
<keyword evidence="9 20" id="KW-0418">Kinase</keyword>
<evidence type="ECO:0000256" key="3">
    <source>
        <dbReference type="ARBA" id="ARBA00012438"/>
    </source>
</evidence>
<dbReference type="GO" id="GO:0005886">
    <property type="term" value="C:plasma membrane"/>
    <property type="evidence" value="ECO:0007669"/>
    <property type="project" value="UniProtKB-SubCell"/>
</dbReference>
<dbReference type="AlphaFoldDB" id="A0A1A5YRS6"/>
<evidence type="ECO:0000256" key="7">
    <source>
        <dbReference type="ARBA" id="ARBA00022692"/>
    </source>
</evidence>
<evidence type="ECO:0000256" key="4">
    <source>
        <dbReference type="ARBA" id="ARBA00022475"/>
    </source>
</evidence>
<name>A0A1A5YRS6_9BACL</name>
<feature type="transmembrane region" description="Helical" evidence="17">
    <location>
        <begin position="6"/>
        <end position="26"/>
    </location>
</feature>
<dbReference type="InterPro" id="IPR050398">
    <property type="entry name" value="HssS/ArlS-like"/>
</dbReference>
<dbReference type="PROSITE" id="PS50885">
    <property type="entry name" value="HAMP"/>
    <property type="match status" value="1"/>
</dbReference>
<evidence type="ECO:0000313" key="20">
    <source>
        <dbReference type="EMBL" id="OBR68326.1"/>
    </source>
</evidence>
<evidence type="ECO:0000256" key="1">
    <source>
        <dbReference type="ARBA" id="ARBA00000085"/>
    </source>
</evidence>
<protein>
    <recommendedName>
        <fullName evidence="16">Heme sensor protein HssS</fullName>
        <ecNumber evidence="3">2.7.13.3</ecNumber>
    </recommendedName>
</protein>
<dbReference type="InterPro" id="IPR036097">
    <property type="entry name" value="HisK_dim/P_sf"/>
</dbReference>
<dbReference type="Pfam" id="PF00512">
    <property type="entry name" value="HisKA"/>
    <property type="match status" value="1"/>
</dbReference>
<keyword evidence="7 17" id="KW-0812">Transmembrane</keyword>
<dbReference type="FunFam" id="1.10.287.130:FF:000001">
    <property type="entry name" value="Two-component sensor histidine kinase"/>
    <property type="match status" value="1"/>
</dbReference>
<dbReference type="PANTHER" id="PTHR45528">
    <property type="entry name" value="SENSOR HISTIDINE KINASE CPXA"/>
    <property type="match status" value="1"/>
</dbReference>
<evidence type="ECO:0000313" key="21">
    <source>
        <dbReference type="Proteomes" id="UP000092024"/>
    </source>
</evidence>
<dbReference type="SUPFAM" id="SSF55874">
    <property type="entry name" value="ATPase domain of HSP90 chaperone/DNA topoisomerase II/histidine kinase"/>
    <property type="match status" value="1"/>
</dbReference>
<dbReference type="InterPro" id="IPR003594">
    <property type="entry name" value="HATPase_dom"/>
</dbReference>
<dbReference type="STRING" id="1844972.A7K91_14790"/>
<keyword evidence="4" id="KW-1003">Cell membrane</keyword>
<comment type="function">
    <text evidence="15">Member of the two-component regulatory system HssS/HssR involved in intracellular heme homeostasis and tempering of staphylococcal virulence. HssS functions as a heme sensor histidine kinase which is autophosphorylated at a histidine residue and transfers its phosphate group to an aspartate residue of HssR. HssR/HssS activates the expression of hrtAB, an efflux pump, in response to extracellular heme, hemin, hemoglobin or blood.</text>
</comment>
<evidence type="ECO:0000256" key="17">
    <source>
        <dbReference type="SAM" id="Phobius"/>
    </source>
</evidence>
<dbReference type="CDD" id="cd00082">
    <property type="entry name" value="HisKA"/>
    <property type="match status" value="1"/>
</dbReference>
<evidence type="ECO:0000256" key="5">
    <source>
        <dbReference type="ARBA" id="ARBA00022553"/>
    </source>
</evidence>
<dbReference type="InterPro" id="IPR003661">
    <property type="entry name" value="HisK_dim/P_dom"/>
</dbReference>
<evidence type="ECO:0000256" key="2">
    <source>
        <dbReference type="ARBA" id="ARBA00004651"/>
    </source>
</evidence>
<keyword evidence="5" id="KW-0597">Phosphoprotein</keyword>
<keyword evidence="21" id="KW-1185">Reference proteome</keyword>
<dbReference type="InterPro" id="IPR004358">
    <property type="entry name" value="Sig_transdc_His_kin-like_C"/>
</dbReference>
<dbReference type="SUPFAM" id="SSF47384">
    <property type="entry name" value="Homodimeric domain of signal transducing histidine kinase"/>
    <property type="match status" value="1"/>
</dbReference>
<dbReference type="SMART" id="SM00388">
    <property type="entry name" value="HisKA"/>
    <property type="match status" value="1"/>
</dbReference>
<dbReference type="InterPro" id="IPR036890">
    <property type="entry name" value="HATPase_C_sf"/>
</dbReference>
<dbReference type="GO" id="GO:0005524">
    <property type="term" value="F:ATP binding"/>
    <property type="evidence" value="ECO:0007669"/>
    <property type="project" value="UniProtKB-KW"/>
</dbReference>
<dbReference type="CDD" id="cd06225">
    <property type="entry name" value="HAMP"/>
    <property type="match status" value="1"/>
</dbReference>
<dbReference type="EC" id="2.7.13.3" evidence="3"/>
<keyword evidence="6" id="KW-0808">Transferase</keyword>
<dbReference type="Proteomes" id="UP000092024">
    <property type="component" value="Unassembled WGS sequence"/>
</dbReference>
<dbReference type="Pfam" id="PF02518">
    <property type="entry name" value="HATPase_c"/>
    <property type="match status" value="1"/>
</dbReference>
<dbReference type="EMBL" id="LYPA01000027">
    <property type="protein sequence ID" value="OBR68326.1"/>
    <property type="molecule type" value="Genomic_DNA"/>
</dbReference>
<feature type="domain" description="Histidine kinase" evidence="18">
    <location>
        <begin position="244"/>
        <end position="460"/>
    </location>
</feature>
<dbReference type="SUPFAM" id="SSF158472">
    <property type="entry name" value="HAMP domain-like"/>
    <property type="match status" value="1"/>
</dbReference>
<comment type="caution">
    <text evidence="20">The sequence shown here is derived from an EMBL/GenBank/DDBJ whole genome shotgun (WGS) entry which is preliminary data.</text>
</comment>
<evidence type="ECO:0000256" key="9">
    <source>
        <dbReference type="ARBA" id="ARBA00022777"/>
    </source>
</evidence>
<evidence type="ECO:0000256" key="15">
    <source>
        <dbReference type="ARBA" id="ARBA00037219"/>
    </source>
</evidence>
<organism evidence="20 21">
    <name type="scientific">Paenibacillus oryzae</name>
    <dbReference type="NCBI Taxonomy" id="1844972"/>
    <lineage>
        <taxon>Bacteria</taxon>
        <taxon>Bacillati</taxon>
        <taxon>Bacillota</taxon>
        <taxon>Bacilli</taxon>
        <taxon>Bacillales</taxon>
        <taxon>Paenibacillaceae</taxon>
        <taxon>Paenibacillus</taxon>
    </lineage>
</organism>
<evidence type="ECO:0000256" key="12">
    <source>
        <dbReference type="ARBA" id="ARBA00023012"/>
    </source>
</evidence>
<dbReference type="GO" id="GO:0000155">
    <property type="term" value="F:phosphorelay sensor kinase activity"/>
    <property type="evidence" value="ECO:0007669"/>
    <property type="project" value="InterPro"/>
</dbReference>
<dbReference type="PRINTS" id="PR00344">
    <property type="entry name" value="BCTRLSENSOR"/>
</dbReference>
<comment type="catalytic activity">
    <reaction evidence="1">
        <text>ATP + protein L-histidine = ADP + protein N-phospho-L-histidine.</text>
        <dbReference type="EC" id="2.7.13.3"/>
    </reaction>
</comment>
<feature type="domain" description="HAMP" evidence="19">
    <location>
        <begin position="184"/>
        <end position="236"/>
    </location>
</feature>
<accession>A0A1A5YRS6</accession>
<keyword evidence="11 17" id="KW-1133">Transmembrane helix</keyword>
<keyword evidence="12" id="KW-0902">Two-component regulatory system</keyword>
<keyword evidence="8" id="KW-0547">Nucleotide-binding</keyword>
<dbReference type="Gene3D" id="3.30.565.10">
    <property type="entry name" value="Histidine kinase-like ATPase, C-terminal domain"/>
    <property type="match status" value="1"/>
</dbReference>
<dbReference type="PANTHER" id="PTHR45528:SF11">
    <property type="entry name" value="HISTIDINE KINASE"/>
    <property type="match status" value="1"/>
</dbReference>
<reference evidence="20 21" key="1">
    <citation type="submission" date="2016-05" db="EMBL/GenBank/DDBJ databases">
        <title>Paenibacillus oryzae. sp. nov., isolated from the rice root.</title>
        <authorList>
            <person name="Zhang J."/>
            <person name="Zhang X."/>
        </authorList>
    </citation>
    <scope>NUCLEOTIDE SEQUENCE [LARGE SCALE GENOMIC DNA]</scope>
    <source>
        <strain evidence="20 21">1DrF-4</strain>
    </source>
</reference>
<feature type="transmembrane region" description="Helical" evidence="17">
    <location>
        <begin position="160"/>
        <end position="181"/>
    </location>
</feature>
<proteinExistence type="predicted"/>
<sequence length="469" mass="52881">MRSLYFRVFVITIYTITLSSLLGFVVSNMYYHWKLKPYNDVKLSGIAGHIREFVQRNPELLQSYLQNAADLGYQLYLYGEDGTGTFYGGAFRRPELPQAVVDEVLEGGQYHGVAGFPSHLLITGYFRNSLENSVGLPLEAGDKRYALFLRPDVSLQFGELRVFFAMILVLSILFSIPYFLLSTRYLVQPITFLTEATKRIAQGDFNLRLPTRRKDEIGQLASHFQIMSSQLERSDKARKEFVANVSHEIHSPLASIQGFADTLLQDELDHEQRLYYAGIIGQEARHLTALSRQLLLLSKLDHDKQAIAKTLFSVKTQLRQSLKLLDWQLTEKGLAVRMQIPADLNVFGDEVLLMQVWSNLLSNAVKHIAEGRSIEVKAYEENGWTSVHISDNGNGIPEEQLPYIFDRFYRGDGARQRGAGSTGLGLSIVWEIIKLHGGEIKVQSSVGKGTAFLVRLPKINKTTGRSSNS</sequence>
<dbReference type="Gene3D" id="1.10.287.130">
    <property type="match status" value="1"/>
</dbReference>
<dbReference type="Gene3D" id="6.10.340.10">
    <property type="match status" value="1"/>
</dbReference>
<dbReference type="SMART" id="SM00387">
    <property type="entry name" value="HATPase_c"/>
    <property type="match status" value="1"/>
</dbReference>
<dbReference type="OrthoDB" id="9813151at2"/>
<evidence type="ECO:0000259" key="19">
    <source>
        <dbReference type="PROSITE" id="PS50885"/>
    </source>
</evidence>
<dbReference type="PROSITE" id="PS50109">
    <property type="entry name" value="HIS_KIN"/>
    <property type="match status" value="1"/>
</dbReference>
<evidence type="ECO:0000256" key="11">
    <source>
        <dbReference type="ARBA" id="ARBA00022989"/>
    </source>
</evidence>
<dbReference type="InterPro" id="IPR003660">
    <property type="entry name" value="HAMP_dom"/>
</dbReference>
<dbReference type="Pfam" id="PF00672">
    <property type="entry name" value="HAMP"/>
    <property type="match status" value="1"/>
</dbReference>